<keyword evidence="1" id="KW-1015">Disulfide bond</keyword>
<name>A0A9D3Q3N7_MEGAT</name>
<feature type="disulfide bond" evidence="1">
    <location>
        <begin position="142"/>
        <end position="157"/>
    </location>
</feature>
<dbReference type="GO" id="GO:0002768">
    <property type="term" value="P:immune response-regulating cell surface receptor signaling pathway"/>
    <property type="evidence" value="ECO:0007669"/>
    <property type="project" value="TreeGrafter"/>
</dbReference>
<feature type="signal peptide" evidence="4">
    <location>
        <begin position="1"/>
        <end position="22"/>
    </location>
</feature>
<dbReference type="SMART" id="SM00208">
    <property type="entry name" value="TNFR"/>
    <property type="match status" value="3"/>
</dbReference>
<dbReference type="InterPro" id="IPR001368">
    <property type="entry name" value="TNFR/NGFR_Cys_rich_reg"/>
</dbReference>
<dbReference type="Gene3D" id="2.10.50.10">
    <property type="entry name" value="Tumor Necrosis Factor Receptor, subunit A, domain 2"/>
    <property type="match status" value="3"/>
</dbReference>
<feature type="transmembrane region" description="Helical" evidence="3">
    <location>
        <begin position="189"/>
        <end position="209"/>
    </location>
</feature>
<feature type="domain" description="TNFR-Cys" evidence="5">
    <location>
        <begin position="141"/>
        <end position="181"/>
    </location>
</feature>
<evidence type="ECO:0000256" key="1">
    <source>
        <dbReference type="PROSITE-ProRule" id="PRU00206"/>
    </source>
</evidence>
<feature type="compositionally biased region" description="Polar residues" evidence="2">
    <location>
        <begin position="306"/>
        <end position="316"/>
    </location>
</feature>
<comment type="caution">
    <text evidence="1">Lacks conserved residue(s) required for the propagation of feature annotation.</text>
</comment>
<dbReference type="Pfam" id="PF00020">
    <property type="entry name" value="TNFR_c6"/>
    <property type="match status" value="1"/>
</dbReference>
<dbReference type="PANTHER" id="PTHR46875">
    <property type="entry name" value="TUMOR NECROSIS FACTOR RECEPTOR SUPERFAMILY MEMBER 5"/>
    <property type="match status" value="1"/>
</dbReference>
<keyword evidence="3" id="KW-1133">Transmembrane helix</keyword>
<dbReference type="AlphaFoldDB" id="A0A9D3Q3N7"/>
<feature type="region of interest" description="Disordered" evidence="2">
    <location>
        <begin position="231"/>
        <end position="264"/>
    </location>
</feature>
<dbReference type="GO" id="GO:0009897">
    <property type="term" value="C:external side of plasma membrane"/>
    <property type="evidence" value="ECO:0007669"/>
    <property type="project" value="TreeGrafter"/>
</dbReference>
<feature type="region of interest" description="Disordered" evidence="2">
    <location>
        <begin position="286"/>
        <end position="316"/>
    </location>
</feature>
<evidence type="ECO:0000259" key="5">
    <source>
        <dbReference type="PROSITE" id="PS50050"/>
    </source>
</evidence>
<evidence type="ECO:0000256" key="3">
    <source>
        <dbReference type="SAM" id="Phobius"/>
    </source>
</evidence>
<evidence type="ECO:0000313" key="7">
    <source>
        <dbReference type="Proteomes" id="UP001046870"/>
    </source>
</evidence>
<dbReference type="PROSITE" id="PS50050">
    <property type="entry name" value="TNFR_NGFR_2"/>
    <property type="match status" value="1"/>
</dbReference>
<dbReference type="OrthoDB" id="9932129at2759"/>
<feature type="chain" id="PRO_5039217708" description="TNFR-Cys domain-containing protein" evidence="4">
    <location>
        <begin position="23"/>
        <end position="316"/>
    </location>
</feature>
<dbReference type="InterPro" id="IPR052135">
    <property type="entry name" value="TNFRSF5"/>
</dbReference>
<dbReference type="GO" id="GO:0035631">
    <property type="term" value="C:CD40 receptor complex"/>
    <property type="evidence" value="ECO:0007669"/>
    <property type="project" value="TreeGrafter"/>
</dbReference>
<keyword evidence="4" id="KW-0732">Signal</keyword>
<protein>
    <recommendedName>
        <fullName evidence="5">TNFR-Cys domain-containing protein</fullName>
    </recommendedName>
</protein>
<organism evidence="6 7">
    <name type="scientific">Megalops atlanticus</name>
    <name type="common">Tarpon</name>
    <name type="synonym">Clupea gigantea</name>
    <dbReference type="NCBI Taxonomy" id="7932"/>
    <lineage>
        <taxon>Eukaryota</taxon>
        <taxon>Metazoa</taxon>
        <taxon>Chordata</taxon>
        <taxon>Craniata</taxon>
        <taxon>Vertebrata</taxon>
        <taxon>Euteleostomi</taxon>
        <taxon>Actinopterygii</taxon>
        <taxon>Neopterygii</taxon>
        <taxon>Teleostei</taxon>
        <taxon>Elopiformes</taxon>
        <taxon>Megalopidae</taxon>
        <taxon>Megalops</taxon>
    </lineage>
</organism>
<sequence length="316" mass="34540">MGNIFKQWIVCILLLLPVYLHACDPETQYEKDGECCKMCGPGTRMSSDANCNDPVCSPCEKNEYQEGYTKEMKCKLQPNCDENLNFEQEPLDRTIKRPCRCKKGFHCAGNGCHKCIKNTECEEGHGVLKMGTQENDTVCEVCPPGTFSNESSAVFRCRPWTKCGPGFVETESGTSTSDVVCAEQTNGSLIAIVVIVIVAAVAVALGLLCAKQESCRAVICKLNNHVNVCKKPNKPDQPLVPDVGPQDVEAPPKDHRPEENEECMEAAEGTAFLGASLPYPIQAAGVTENYNPVRQEESKEDHAPSPETQGTSKMCL</sequence>
<comment type="caution">
    <text evidence="6">The sequence shown here is derived from an EMBL/GenBank/DDBJ whole genome shotgun (WGS) entry which is preliminary data.</text>
</comment>
<keyword evidence="3" id="KW-0812">Transmembrane</keyword>
<evidence type="ECO:0000256" key="2">
    <source>
        <dbReference type="SAM" id="MobiDB-lite"/>
    </source>
</evidence>
<reference evidence="6" key="1">
    <citation type="submission" date="2021-01" db="EMBL/GenBank/DDBJ databases">
        <authorList>
            <person name="Zahm M."/>
            <person name="Roques C."/>
            <person name="Cabau C."/>
            <person name="Klopp C."/>
            <person name="Donnadieu C."/>
            <person name="Jouanno E."/>
            <person name="Lampietro C."/>
            <person name="Louis A."/>
            <person name="Herpin A."/>
            <person name="Echchiki A."/>
            <person name="Berthelot C."/>
            <person name="Parey E."/>
            <person name="Roest-Crollius H."/>
            <person name="Braasch I."/>
            <person name="Postlethwait J."/>
            <person name="Bobe J."/>
            <person name="Montfort J."/>
            <person name="Bouchez O."/>
            <person name="Begum T."/>
            <person name="Mejri S."/>
            <person name="Adams A."/>
            <person name="Chen W.-J."/>
            <person name="Guiguen Y."/>
        </authorList>
    </citation>
    <scope>NUCLEOTIDE SEQUENCE</scope>
    <source>
        <strain evidence="6">YG-15Mar2019-1</strain>
        <tissue evidence="6">Brain</tissue>
    </source>
</reference>
<evidence type="ECO:0000313" key="6">
    <source>
        <dbReference type="EMBL" id="KAG7472059.1"/>
    </source>
</evidence>
<proteinExistence type="predicted"/>
<gene>
    <name evidence="6" type="ORF">MATL_G00104560</name>
</gene>
<keyword evidence="7" id="KW-1185">Reference proteome</keyword>
<evidence type="ECO:0000256" key="4">
    <source>
        <dbReference type="SAM" id="SignalP"/>
    </source>
</evidence>
<dbReference type="SUPFAM" id="SSF57586">
    <property type="entry name" value="TNF receptor-like"/>
    <property type="match status" value="2"/>
</dbReference>
<dbReference type="Proteomes" id="UP001046870">
    <property type="component" value="Chromosome 8"/>
</dbReference>
<dbReference type="PANTHER" id="PTHR46875:SF3">
    <property type="entry name" value="CD40 MOLECULE, TNF RECEPTOR SUPERFAMILY MEMBER 5"/>
    <property type="match status" value="1"/>
</dbReference>
<keyword evidence="3" id="KW-0472">Membrane</keyword>
<accession>A0A9D3Q3N7</accession>
<feature type="repeat" description="TNFR-Cys" evidence="1">
    <location>
        <begin position="141"/>
        <end position="181"/>
    </location>
</feature>
<feature type="compositionally biased region" description="Basic and acidic residues" evidence="2">
    <location>
        <begin position="294"/>
        <end position="304"/>
    </location>
</feature>
<feature type="disulfide bond" evidence="1">
    <location>
        <begin position="163"/>
        <end position="181"/>
    </location>
</feature>
<dbReference type="EMBL" id="JAFDVH010000008">
    <property type="protein sequence ID" value="KAG7472059.1"/>
    <property type="molecule type" value="Genomic_DNA"/>
</dbReference>